<keyword evidence="2" id="KW-1185">Reference proteome</keyword>
<dbReference type="OrthoDB" id="5404651at2759"/>
<dbReference type="PANTHER" id="PTHR12732:SF8">
    <property type="entry name" value="NUCLEAR MRNA EXPORT PROTEIN THP1"/>
    <property type="match status" value="1"/>
</dbReference>
<organism evidence="1 2">
    <name type="scientific">Kwoniella heveanensis BCC8398</name>
    <dbReference type="NCBI Taxonomy" id="1296120"/>
    <lineage>
        <taxon>Eukaryota</taxon>
        <taxon>Fungi</taxon>
        <taxon>Dikarya</taxon>
        <taxon>Basidiomycota</taxon>
        <taxon>Agaricomycotina</taxon>
        <taxon>Tremellomycetes</taxon>
        <taxon>Tremellales</taxon>
        <taxon>Cryptococcaceae</taxon>
        <taxon>Kwoniella</taxon>
    </lineage>
</organism>
<reference evidence="1 2" key="1">
    <citation type="submission" date="2013-07" db="EMBL/GenBank/DDBJ databases">
        <title>The Genome Sequence of Cryptococcus heveanensis BCC8398.</title>
        <authorList>
            <consortium name="The Broad Institute Genome Sequencing Platform"/>
            <person name="Cuomo C."/>
            <person name="Litvintseva A."/>
            <person name="Chen Y."/>
            <person name="Heitman J."/>
            <person name="Sun S."/>
            <person name="Springer D."/>
            <person name="Dromer F."/>
            <person name="Young S.K."/>
            <person name="Zeng Q."/>
            <person name="Gargeya S."/>
            <person name="Fitzgerald M."/>
            <person name="Abouelleil A."/>
            <person name="Alvarado L."/>
            <person name="Berlin A.M."/>
            <person name="Chapman S.B."/>
            <person name="Dewar J."/>
            <person name="Goldberg J."/>
            <person name="Griggs A."/>
            <person name="Gujja S."/>
            <person name="Hansen M."/>
            <person name="Howarth C."/>
            <person name="Imamovic A."/>
            <person name="Larimer J."/>
            <person name="McCowan C."/>
            <person name="Murphy C."/>
            <person name="Pearson M."/>
            <person name="Priest M."/>
            <person name="Roberts A."/>
            <person name="Saif S."/>
            <person name="Shea T."/>
            <person name="Sykes S."/>
            <person name="Wortman J."/>
            <person name="Nusbaum C."/>
            <person name="Birren B."/>
        </authorList>
    </citation>
    <scope>NUCLEOTIDE SEQUENCE [LARGE SCALE GENOMIC DNA]</scope>
    <source>
        <strain evidence="1 2">BCC8398</strain>
    </source>
</reference>
<dbReference type="GO" id="GO:0003723">
    <property type="term" value="F:RNA binding"/>
    <property type="evidence" value="ECO:0007669"/>
    <property type="project" value="InterPro"/>
</dbReference>
<dbReference type="EMBL" id="KV700126">
    <property type="protein sequence ID" value="OCF33358.1"/>
    <property type="molecule type" value="Genomic_DNA"/>
</dbReference>
<dbReference type="GO" id="GO:0006368">
    <property type="term" value="P:transcription elongation by RNA polymerase II"/>
    <property type="evidence" value="ECO:0007669"/>
    <property type="project" value="TreeGrafter"/>
</dbReference>
<dbReference type="STRING" id="1296120.A0A1B9GQV8"/>
<gene>
    <name evidence="1" type="ORF">I316_05100</name>
</gene>
<dbReference type="GO" id="GO:0016973">
    <property type="term" value="P:poly(A)+ mRNA export from nucleus"/>
    <property type="evidence" value="ECO:0007669"/>
    <property type="project" value="TreeGrafter"/>
</dbReference>
<evidence type="ECO:0000313" key="1">
    <source>
        <dbReference type="EMBL" id="OCF33358.1"/>
    </source>
</evidence>
<dbReference type="PANTHER" id="PTHR12732">
    <property type="entry name" value="UNCHARACTERIZED PROTEASOME COMPONENT REGION PCI-CONTAINING"/>
    <property type="match status" value="1"/>
</dbReference>
<accession>A0A1B9GQV8</accession>
<dbReference type="GO" id="GO:0070390">
    <property type="term" value="C:transcription export complex 2"/>
    <property type="evidence" value="ECO:0007669"/>
    <property type="project" value="TreeGrafter"/>
</dbReference>
<protein>
    <recommendedName>
        <fullName evidence="3">PCI domain-containing protein</fullName>
    </recommendedName>
</protein>
<reference evidence="2" key="2">
    <citation type="submission" date="2013-12" db="EMBL/GenBank/DDBJ databases">
        <title>Evolution of pathogenesis and genome organization in the Tremellales.</title>
        <authorList>
            <person name="Cuomo C."/>
            <person name="Litvintseva A."/>
            <person name="Heitman J."/>
            <person name="Chen Y."/>
            <person name="Sun S."/>
            <person name="Springer D."/>
            <person name="Dromer F."/>
            <person name="Young S."/>
            <person name="Zeng Q."/>
            <person name="Chapman S."/>
            <person name="Gujja S."/>
            <person name="Saif S."/>
            <person name="Birren B."/>
        </authorList>
    </citation>
    <scope>NUCLEOTIDE SEQUENCE [LARGE SCALE GENOMIC DNA]</scope>
    <source>
        <strain evidence="2">BCC8398</strain>
    </source>
</reference>
<name>A0A1B9GQV8_9TREE</name>
<proteinExistence type="predicted"/>
<evidence type="ECO:0008006" key="3">
    <source>
        <dbReference type="Google" id="ProtNLM"/>
    </source>
</evidence>
<dbReference type="InterPro" id="IPR045114">
    <property type="entry name" value="Csn12-like"/>
</dbReference>
<dbReference type="GO" id="GO:0000973">
    <property type="term" value="P:post-transcriptional tethering of RNA polymerase II gene DNA at nuclear periphery"/>
    <property type="evidence" value="ECO:0007669"/>
    <property type="project" value="TreeGrafter"/>
</dbReference>
<dbReference type="Proteomes" id="UP000092666">
    <property type="component" value="Unassembled WGS sequence"/>
</dbReference>
<dbReference type="AlphaFoldDB" id="A0A1B9GQV8"/>
<evidence type="ECO:0000313" key="2">
    <source>
        <dbReference type="Proteomes" id="UP000092666"/>
    </source>
</evidence>
<sequence length="473" mass="53129">MSALIGTFISHVEQCFSTGSADNLVTSLPLDLSHPFFNPLSQALLSVPESDVSPASIRVQLIFVSENVKENFSSFLSAVLANIRWQQASSESERLYRAYSKLQHVYGEANKVYGMSSDDGSYMHAFLNPLVVNLAKLLVKASNKAAQSSTLPLRHPQSARSIRDSTRQTIERSMQIANSNMSDSEWNAAGGQQHVVGDIVWALGNVLFRIYAERKLHTQAADLSKTLSSLSPAEDKRLSSRGYLVSATEISQSYYWRGKLGVVLLDMRGAKYWLDKAWRFCPGSDVHGQEGWSQRRSILIRLIPVNLLLGLLPSQAILQQYDLPEYVPLIQAYKTGNVPAWRKILEQRREWFRRRSVWLILYERGEILVWRNLFRRALQIYYSLDPSAAKNRCPTWVFLSATHQTFSGSGEIEDGNVELEDIICVISSLVDQSLILGNLAYSQRQLVMKPSPDGMGGFPRVSQVNPRTVNAIA</sequence>
<dbReference type="GO" id="GO:0003690">
    <property type="term" value="F:double-stranded DNA binding"/>
    <property type="evidence" value="ECO:0007669"/>
    <property type="project" value="InterPro"/>
</dbReference>